<keyword evidence="5" id="KW-1185">Reference proteome</keyword>
<dbReference type="Pfam" id="PF03704">
    <property type="entry name" value="BTAD"/>
    <property type="match status" value="1"/>
</dbReference>
<dbReference type="SMART" id="SM01043">
    <property type="entry name" value="BTAD"/>
    <property type="match status" value="1"/>
</dbReference>
<dbReference type="InterPro" id="IPR041664">
    <property type="entry name" value="AAA_16"/>
</dbReference>
<dbReference type="PANTHER" id="PTHR16305:SF28">
    <property type="entry name" value="GUANYLATE CYCLASE DOMAIN-CONTAINING PROTEIN"/>
    <property type="match status" value="1"/>
</dbReference>
<dbReference type="InterPro" id="IPR019734">
    <property type="entry name" value="TPR_rpt"/>
</dbReference>
<dbReference type="EMBL" id="JAHLQF010000003">
    <property type="protein sequence ID" value="MBU5485436.1"/>
    <property type="molecule type" value="Genomic_DNA"/>
</dbReference>
<dbReference type="RefSeq" id="WP_216439981.1">
    <property type="nucleotide sequence ID" value="NZ_JAHLQF010000003.1"/>
</dbReference>
<accession>A0ABS6EJQ2</accession>
<dbReference type="Pfam" id="PF13424">
    <property type="entry name" value="TPR_12"/>
    <property type="match status" value="1"/>
</dbReference>
<protein>
    <submittedName>
        <fullName evidence="4">AAA family ATPase</fullName>
    </submittedName>
</protein>
<dbReference type="Pfam" id="PF13191">
    <property type="entry name" value="AAA_16"/>
    <property type="match status" value="1"/>
</dbReference>
<evidence type="ECO:0000259" key="3">
    <source>
        <dbReference type="SMART" id="SM01043"/>
    </source>
</evidence>
<evidence type="ECO:0000313" key="5">
    <source>
        <dbReference type="Proteomes" id="UP000726170"/>
    </source>
</evidence>
<organism evidence="4 5">
    <name type="scientific">Clostridium mobile</name>
    <dbReference type="NCBI Taxonomy" id="2841512"/>
    <lineage>
        <taxon>Bacteria</taxon>
        <taxon>Bacillati</taxon>
        <taxon>Bacillota</taxon>
        <taxon>Clostridia</taxon>
        <taxon>Eubacteriales</taxon>
        <taxon>Clostridiaceae</taxon>
        <taxon>Clostridium</taxon>
    </lineage>
</organism>
<evidence type="ECO:0000256" key="1">
    <source>
        <dbReference type="ARBA" id="ARBA00022741"/>
    </source>
</evidence>
<evidence type="ECO:0000256" key="2">
    <source>
        <dbReference type="ARBA" id="ARBA00022840"/>
    </source>
</evidence>
<proteinExistence type="predicted"/>
<dbReference type="InterPro" id="IPR005158">
    <property type="entry name" value="BTAD"/>
</dbReference>
<feature type="domain" description="Bacterial transcriptional activator" evidence="3">
    <location>
        <begin position="97"/>
        <end position="229"/>
    </location>
</feature>
<dbReference type="SMART" id="SM00028">
    <property type="entry name" value="TPR"/>
    <property type="match status" value="4"/>
</dbReference>
<keyword evidence="2" id="KW-0067">ATP-binding</keyword>
<comment type="caution">
    <text evidence="4">The sequence shown here is derived from an EMBL/GenBank/DDBJ whole genome shotgun (WGS) entry which is preliminary data.</text>
</comment>
<evidence type="ECO:0000313" key="4">
    <source>
        <dbReference type="EMBL" id="MBU5485436.1"/>
    </source>
</evidence>
<name>A0ABS6EJQ2_9CLOT</name>
<keyword evidence="1" id="KW-0547">Nucleotide-binding</keyword>
<gene>
    <name evidence="4" type="ORF">KQI86_14020</name>
</gene>
<dbReference type="Proteomes" id="UP000726170">
    <property type="component" value="Unassembled WGS sequence"/>
</dbReference>
<dbReference type="PANTHER" id="PTHR16305">
    <property type="entry name" value="TESTICULAR SOLUBLE ADENYLYL CYCLASE"/>
    <property type="match status" value="1"/>
</dbReference>
<reference evidence="4 5" key="1">
    <citation type="submission" date="2021-06" db="EMBL/GenBank/DDBJ databases">
        <authorList>
            <person name="Sun Q."/>
            <person name="Li D."/>
        </authorList>
    </citation>
    <scope>NUCLEOTIDE SEQUENCE [LARGE SCALE GENOMIC DNA]</scope>
    <source>
        <strain evidence="4 5">MSJ-11</strain>
    </source>
</reference>
<sequence>MIVIYAKLFGTPVIKINEEEIIFPYNKVKALFYYLLVNKKASRDELAGLLWTDEEENVAKKNLRNAIYKIKKSFDEEVIISPKKSIVMLNPNMDIELDIDIFLNDKDKCIEAYKGEFLQGFFVKNAEEFEEWVIKTRENLKEKYIGKLYDKISEDIKNSIDNNIERYAKLLINVDEFDEKAYRILMDHYKNTRSYGKVIDTYNKLSQLLDKELGITPDEQTREIFNEVLDIMNEGQKGKTISSTDFFYGRCNELRLLENNYKNFTTGNNGKSAIITGEAGIGKSRLKDKFIESIDSEEVYIFQTSCYQVEKEYLLKPWNAIISKISDTIMNDKITIPTVWENIISNIFPEFHKKEGSTNIKLIENIETLKYEMIADIISDILKKITEKKKVIFIFEDIQWMDSMSLSLLSSVMLHQHKNNTIFIATCRNEYDSNVDKFITTMNSYNKILAIDLPRFNSEEVEGFIKKALPDYRITREMLKKIYDETEGNTFFLNEYLNIIKSNGDTNIMSVKMQDILKSRFLYISDEGKKILNIASLFFDEVPLNILEDLTGKDQLEIMDIIEELENKFILKELNSNDKISFKFTHQKLREFVYIKQSDGRKKILHNKIGDLLEKTLRNNKTDINTYHKLIYHYSNSDNAVKSLNYKIKSLNYYLNFSHELFPILSNTDTEAYKYAYFSKQQTIKHLKDIENLVKEAKKKEGATEEVIELEIAFLHMKGRYLIREGDYDQGTGFIQEMIEKSLEIRDRDYALEGYKQMIYFCIQTNNTELMIKYVSSALNLAVECNYHKEIGILLRLKGLYNIMCGEYEEAEKLLNESINIFNVTKQVADKYSLNIAAAYNYIGEIRRFNMKFVESLNYYDKAIAICENKNALTSLAVFNINAGQAAFDMGDYCRAKDYFEKAYELYNQFDSVWRRSILEAFMALLNVKEGNYNEALQYLKNADLHSQKIKNPHEIGVVYRVKAEIRVGMEENENLNKVFSKYLDKDINYYCDEGVKFLKEARDNYEIEVIDILRKSYEIS</sequence>